<evidence type="ECO:0000313" key="1">
    <source>
        <dbReference type="Proteomes" id="UP000095283"/>
    </source>
</evidence>
<dbReference type="AlphaFoldDB" id="A0A1I7WLR3"/>
<protein>
    <submittedName>
        <fullName evidence="2">Adenylate/guanylate cyclase domain-containing protein</fullName>
    </submittedName>
</protein>
<proteinExistence type="predicted"/>
<dbReference type="WBParaSite" id="Hba_06002">
    <property type="protein sequence ID" value="Hba_06002"/>
    <property type="gene ID" value="Hba_06002"/>
</dbReference>
<evidence type="ECO:0000313" key="2">
    <source>
        <dbReference type="WBParaSite" id="Hba_06002"/>
    </source>
</evidence>
<organism evidence="1 2">
    <name type="scientific">Heterorhabditis bacteriophora</name>
    <name type="common">Entomopathogenic nematode worm</name>
    <dbReference type="NCBI Taxonomy" id="37862"/>
    <lineage>
        <taxon>Eukaryota</taxon>
        <taxon>Metazoa</taxon>
        <taxon>Ecdysozoa</taxon>
        <taxon>Nematoda</taxon>
        <taxon>Chromadorea</taxon>
        <taxon>Rhabditida</taxon>
        <taxon>Rhabditina</taxon>
        <taxon>Rhabditomorpha</taxon>
        <taxon>Strongyloidea</taxon>
        <taxon>Heterorhabditidae</taxon>
        <taxon>Heterorhabditis</taxon>
    </lineage>
</organism>
<accession>A0A1I7WLR3</accession>
<sequence length="92" mass="10910">MFKLFCIMCIAIAVFILCQLHLFYRIYEYEIDSCYSCFSVLTKILSGDSVIPELGAKFVALIIFDIRGTYREERIESRNRNNCKYFVYNLHL</sequence>
<keyword evidence="1" id="KW-1185">Reference proteome</keyword>
<name>A0A1I7WLR3_HETBA</name>
<reference evidence="2" key="1">
    <citation type="submission" date="2016-11" db="UniProtKB">
        <authorList>
            <consortium name="WormBaseParasite"/>
        </authorList>
    </citation>
    <scope>IDENTIFICATION</scope>
</reference>
<dbReference type="Proteomes" id="UP000095283">
    <property type="component" value="Unplaced"/>
</dbReference>